<dbReference type="KEGG" id="samy:DB32_002349"/>
<protein>
    <submittedName>
        <fullName evidence="1">Uncharacterized protein</fullName>
    </submittedName>
</protein>
<evidence type="ECO:0000313" key="2">
    <source>
        <dbReference type="Proteomes" id="UP000034883"/>
    </source>
</evidence>
<reference evidence="1 2" key="1">
    <citation type="submission" date="2015-03" db="EMBL/GenBank/DDBJ databases">
        <title>Genome assembly of Sandaracinus amylolyticus DSM 53668.</title>
        <authorList>
            <person name="Sharma G."/>
            <person name="Subramanian S."/>
        </authorList>
    </citation>
    <scope>NUCLEOTIDE SEQUENCE [LARGE SCALE GENOMIC DNA]</scope>
    <source>
        <strain evidence="1 2">DSM 53668</strain>
    </source>
</reference>
<sequence>MSSAAIHRAHTEQKLSILAECGPSDALAVLDVEPESPDGASSSARRIFASFGAGSFRGGATSFFVLRTPRGSLHFYAQPYDGRVPLPGEHHVVVPVATPAPAVFSEGFLGGDWSSPDASFHKWLRDHPITRVLRKASFEWKLGAGTVNREWLAQLRPLGDGTTQLVMAGTGERSVALHTRPVGFATLTNAVIALVQKGAHGAAAARTELLARSVHEAVFDTLCRSGAALPVLPRADVTGRDLGTAIHAFLAPRAGGKLHVHPVPAKKEANARTNVVAREAQHLPIVALVDLTMLGSASDALVLTPSHAFYRNGDARIWFAWSEVRGVDARGGDADTVRVLLAERGWVALDCGGHAAAIGALLHELAQIPPARG</sequence>
<dbReference type="RefSeq" id="WP_053232463.1">
    <property type="nucleotide sequence ID" value="NZ_CP011125.1"/>
</dbReference>
<dbReference type="OrthoDB" id="9814069at2"/>
<dbReference type="EMBL" id="CP011125">
    <property type="protein sequence ID" value="AKF05200.1"/>
    <property type="molecule type" value="Genomic_DNA"/>
</dbReference>
<dbReference type="STRING" id="927083.DB32_002349"/>
<keyword evidence="2" id="KW-1185">Reference proteome</keyword>
<proteinExistence type="predicted"/>
<organism evidence="1 2">
    <name type="scientific">Sandaracinus amylolyticus</name>
    <dbReference type="NCBI Taxonomy" id="927083"/>
    <lineage>
        <taxon>Bacteria</taxon>
        <taxon>Pseudomonadati</taxon>
        <taxon>Myxococcota</taxon>
        <taxon>Polyangia</taxon>
        <taxon>Polyangiales</taxon>
        <taxon>Sandaracinaceae</taxon>
        <taxon>Sandaracinus</taxon>
    </lineage>
</organism>
<dbReference type="Proteomes" id="UP000034883">
    <property type="component" value="Chromosome"/>
</dbReference>
<gene>
    <name evidence="1" type="ORF">DB32_002349</name>
</gene>
<accession>A0A0F6W1M3</accession>
<name>A0A0F6W1M3_9BACT</name>
<dbReference type="AlphaFoldDB" id="A0A0F6W1M3"/>
<evidence type="ECO:0000313" key="1">
    <source>
        <dbReference type="EMBL" id="AKF05200.1"/>
    </source>
</evidence>